<evidence type="ECO:0000259" key="7">
    <source>
        <dbReference type="SMART" id="SM00701"/>
    </source>
</evidence>
<comment type="similarity">
    <text evidence="1">Belongs to the N-acetylmuramoyl-L-alanine amidase 2 family.</text>
</comment>
<dbReference type="GO" id="GO:0008745">
    <property type="term" value="F:N-acetylmuramoyl-L-alanine amidase activity"/>
    <property type="evidence" value="ECO:0007669"/>
    <property type="project" value="InterPro"/>
</dbReference>
<name>A0AAV1PU45_SCOSC</name>
<dbReference type="Proteomes" id="UP001314229">
    <property type="component" value="Unassembled WGS sequence"/>
</dbReference>
<dbReference type="GO" id="GO:0042834">
    <property type="term" value="F:peptidoglycan binding"/>
    <property type="evidence" value="ECO:0007669"/>
    <property type="project" value="InterPro"/>
</dbReference>
<dbReference type="AlphaFoldDB" id="A0AAV1PU45"/>
<dbReference type="EMBL" id="CAWUFR010000257">
    <property type="protein sequence ID" value="CAK6974374.1"/>
    <property type="molecule type" value="Genomic_DNA"/>
</dbReference>
<evidence type="ECO:0000313" key="8">
    <source>
        <dbReference type="EMBL" id="CAK6974374.1"/>
    </source>
</evidence>
<dbReference type="FunFam" id="3.40.80.10:FF:000001">
    <property type="entry name" value="Peptidoglycan recognition protein 1"/>
    <property type="match status" value="1"/>
</dbReference>
<evidence type="ECO:0000256" key="4">
    <source>
        <dbReference type="ARBA" id="ARBA00022859"/>
    </source>
</evidence>
<dbReference type="SUPFAM" id="SSF55846">
    <property type="entry name" value="N-acetylmuramoyl-L-alanine amidase-like"/>
    <property type="match status" value="1"/>
</dbReference>
<keyword evidence="5" id="KW-1015">Disulfide bond</keyword>
<evidence type="ECO:0000313" key="9">
    <source>
        <dbReference type="Proteomes" id="UP001314229"/>
    </source>
</evidence>
<evidence type="ECO:0000256" key="3">
    <source>
        <dbReference type="ARBA" id="ARBA00022729"/>
    </source>
</evidence>
<proteinExistence type="inferred from homology"/>
<dbReference type="Pfam" id="PF01510">
    <property type="entry name" value="Amidase_2"/>
    <property type="match status" value="1"/>
</dbReference>
<dbReference type="InterPro" id="IPR017331">
    <property type="entry name" value="Peptidoglycan_recognition"/>
</dbReference>
<evidence type="ECO:0000256" key="1">
    <source>
        <dbReference type="ARBA" id="ARBA00007553"/>
    </source>
</evidence>
<dbReference type="GO" id="GO:0045087">
    <property type="term" value="P:innate immune response"/>
    <property type="evidence" value="ECO:0007669"/>
    <property type="project" value="UniProtKB-KW"/>
</dbReference>
<keyword evidence="4" id="KW-0391">Immunity</keyword>
<organism evidence="8 9">
    <name type="scientific">Scomber scombrus</name>
    <name type="common">Atlantic mackerel</name>
    <name type="synonym">Scomber vernalis</name>
    <dbReference type="NCBI Taxonomy" id="13677"/>
    <lineage>
        <taxon>Eukaryota</taxon>
        <taxon>Metazoa</taxon>
        <taxon>Chordata</taxon>
        <taxon>Craniata</taxon>
        <taxon>Vertebrata</taxon>
        <taxon>Euteleostomi</taxon>
        <taxon>Actinopterygii</taxon>
        <taxon>Neopterygii</taxon>
        <taxon>Teleostei</taxon>
        <taxon>Neoteleostei</taxon>
        <taxon>Acanthomorphata</taxon>
        <taxon>Pelagiaria</taxon>
        <taxon>Scombriformes</taxon>
        <taxon>Scombridae</taxon>
        <taxon>Scomber</taxon>
    </lineage>
</organism>
<dbReference type="InterPro" id="IPR006619">
    <property type="entry name" value="PGRP_domain_met/bac"/>
</dbReference>
<dbReference type="Gene3D" id="3.40.80.10">
    <property type="entry name" value="Peptidoglycan recognition protein-like"/>
    <property type="match status" value="1"/>
</dbReference>
<dbReference type="GO" id="GO:0009253">
    <property type="term" value="P:peptidoglycan catabolic process"/>
    <property type="evidence" value="ECO:0007669"/>
    <property type="project" value="InterPro"/>
</dbReference>
<accession>A0AAV1PU45</accession>
<gene>
    <name evidence="8" type="ORF">FSCOSCO3_A017375</name>
</gene>
<dbReference type="PANTHER" id="PTHR11022">
    <property type="entry name" value="PEPTIDOGLYCAN RECOGNITION PROTEIN"/>
    <property type="match status" value="1"/>
</dbReference>
<dbReference type="InterPro" id="IPR002502">
    <property type="entry name" value="Amidase_domain"/>
</dbReference>
<dbReference type="PIRSF" id="PIRSF037945">
    <property type="entry name" value="PGRPs"/>
    <property type="match status" value="1"/>
</dbReference>
<dbReference type="SMART" id="SM00701">
    <property type="entry name" value="PGRP"/>
    <property type="match status" value="1"/>
</dbReference>
<reference evidence="8 9" key="1">
    <citation type="submission" date="2024-01" db="EMBL/GenBank/DDBJ databases">
        <authorList>
            <person name="Alioto T."/>
            <person name="Alioto T."/>
            <person name="Gomez Garrido J."/>
        </authorList>
    </citation>
    <scope>NUCLEOTIDE SEQUENCE [LARGE SCALE GENOMIC DNA]</scope>
</reference>
<evidence type="ECO:0000256" key="2">
    <source>
        <dbReference type="ARBA" id="ARBA00022588"/>
    </source>
</evidence>
<sequence>MDQKVTIVSRLEWSAASPRNREALGGPAQRVIIHHTALANYTNQRQCMDHLLSIQRLHMKDRGFDDIGYNFLVGADGTVYEGRGWGVVGAHTKGYNHDSLGIAFMGNFNNDAPSKEAISSVKQLLQSGVFQGFLQSEFDLFGHRDLGNTECPGKKLYIALSQLRTTG</sequence>
<dbReference type="PANTHER" id="PTHR11022:SF12">
    <property type="entry name" value="PEPTIDOGLYCAN RECOGNITION PROTEIN 3"/>
    <property type="match status" value="1"/>
</dbReference>
<keyword evidence="9" id="KW-1185">Reference proteome</keyword>
<dbReference type="CDD" id="cd06583">
    <property type="entry name" value="PGRP"/>
    <property type="match status" value="1"/>
</dbReference>
<keyword evidence="3" id="KW-0732">Signal</keyword>
<comment type="caution">
    <text evidence="8">The sequence shown here is derived from an EMBL/GenBank/DDBJ whole genome shotgun (WGS) entry which is preliminary data.</text>
</comment>
<feature type="domain" description="N-acetylmuramoyl-L-alanine amidase" evidence="6">
    <location>
        <begin position="16"/>
        <end position="153"/>
    </location>
</feature>
<protein>
    <submittedName>
        <fullName evidence="8">Peptidoglycan recognition protein 5</fullName>
    </submittedName>
</protein>
<keyword evidence="2" id="KW-0399">Innate immunity</keyword>
<evidence type="ECO:0000259" key="6">
    <source>
        <dbReference type="SMART" id="SM00644"/>
    </source>
</evidence>
<evidence type="ECO:0000256" key="5">
    <source>
        <dbReference type="ARBA" id="ARBA00023157"/>
    </source>
</evidence>
<dbReference type="InterPro" id="IPR036505">
    <property type="entry name" value="Amidase/PGRP_sf"/>
</dbReference>
<dbReference type="SMART" id="SM00644">
    <property type="entry name" value="Ami_2"/>
    <property type="match status" value="1"/>
</dbReference>
<dbReference type="InterPro" id="IPR015510">
    <property type="entry name" value="PGRP"/>
</dbReference>
<dbReference type="GO" id="GO:0008270">
    <property type="term" value="F:zinc ion binding"/>
    <property type="evidence" value="ECO:0007669"/>
    <property type="project" value="InterPro"/>
</dbReference>
<feature type="domain" description="Peptidoglycan recognition protein family" evidence="7">
    <location>
        <begin position="5"/>
        <end position="147"/>
    </location>
</feature>